<dbReference type="Pfam" id="PF02405">
    <property type="entry name" value="MlaE"/>
    <property type="match status" value="1"/>
</dbReference>
<evidence type="ECO:0000256" key="2">
    <source>
        <dbReference type="ARBA" id="ARBA00007556"/>
    </source>
</evidence>
<comment type="caution">
    <text evidence="8">The sequence shown here is derived from an EMBL/GenBank/DDBJ whole genome shotgun (WGS) entry which is preliminary data.</text>
</comment>
<dbReference type="InterPro" id="IPR003453">
    <property type="entry name" value="ABC_MlaE_roteobac"/>
</dbReference>
<dbReference type="Proteomes" id="UP001500141">
    <property type="component" value="Unassembled WGS sequence"/>
</dbReference>
<organism evidence="8 9">
    <name type="scientific">Flavobacterium hankyongi</name>
    <dbReference type="NCBI Taxonomy" id="1176532"/>
    <lineage>
        <taxon>Bacteria</taxon>
        <taxon>Pseudomonadati</taxon>
        <taxon>Bacteroidota</taxon>
        <taxon>Flavobacteriia</taxon>
        <taxon>Flavobacteriales</taxon>
        <taxon>Flavobacteriaceae</taxon>
        <taxon>Flavobacterium</taxon>
    </lineage>
</organism>
<evidence type="ECO:0000256" key="7">
    <source>
        <dbReference type="RuleBase" id="RU362044"/>
    </source>
</evidence>
<evidence type="ECO:0000256" key="3">
    <source>
        <dbReference type="ARBA" id="ARBA00022448"/>
    </source>
</evidence>
<feature type="transmembrane region" description="Helical" evidence="7">
    <location>
        <begin position="196"/>
        <end position="216"/>
    </location>
</feature>
<evidence type="ECO:0000256" key="6">
    <source>
        <dbReference type="ARBA" id="ARBA00023136"/>
    </source>
</evidence>
<sequence>MDVFRPMIDSFKAFLAEIGDLTFFSIRFFKEVFKSPYEFNELLKQCYNIGNKSLTLVLVTGFIIGLVFTLQSRPTLEEFGAVSWMPSMVSISIIREIGPIITGLICAGKIGSGIGAEIGSMRVTEQIDAMEVSGTNPFKYLVVTRILATTLMLPLLVLCGDTIAIFGSYLVENTKGNVSFLLYFNQVFNNLEFSDLFPAIVKSFFFGFAIGLVGCYKGYNCKKGTVGVGLAANSAVVYTSMLLFVIDFIVVLITNIFI</sequence>
<comment type="caution">
    <text evidence="7">Lacks conserved residue(s) required for the propagation of feature annotation.</text>
</comment>
<dbReference type="PANTHER" id="PTHR30188:SF4">
    <property type="entry name" value="PROTEIN TRIGALACTOSYLDIACYLGLYCEROL 1, CHLOROPLASTIC"/>
    <property type="match status" value="1"/>
</dbReference>
<feature type="transmembrane region" description="Helical" evidence="7">
    <location>
        <begin position="146"/>
        <end position="171"/>
    </location>
</feature>
<accession>A0ABP8ZII9</accession>
<dbReference type="EMBL" id="BAABIP010000005">
    <property type="protein sequence ID" value="GAA4757717.1"/>
    <property type="molecule type" value="Genomic_DNA"/>
</dbReference>
<feature type="transmembrane region" description="Helical" evidence="7">
    <location>
        <begin position="49"/>
        <end position="70"/>
    </location>
</feature>
<evidence type="ECO:0000313" key="8">
    <source>
        <dbReference type="EMBL" id="GAA4757717.1"/>
    </source>
</evidence>
<reference evidence="9" key="1">
    <citation type="journal article" date="2019" name="Int. J. Syst. Evol. Microbiol.">
        <title>The Global Catalogue of Microorganisms (GCM) 10K type strain sequencing project: providing services to taxonomists for standard genome sequencing and annotation.</title>
        <authorList>
            <consortium name="The Broad Institute Genomics Platform"/>
            <consortium name="The Broad Institute Genome Sequencing Center for Infectious Disease"/>
            <person name="Wu L."/>
            <person name="Ma J."/>
        </authorList>
    </citation>
    <scope>NUCLEOTIDE SEQUENCE [LARGE SCALE GENOMIC DNA]</scope>
    <source>
        <strain evidence="9">JCM 18198</strain>
    </source>
</reference>
<dbReference type="PANTHER" id="PTHR30188">
    <property type="entry name" value="ABC TRANSPORTER PERMEASE PROTEIN-RELATED"/>
    <property type="match status" value="1"/>
</dbReference>
<evidence type="ECO:0000313" key="9">
    <source>
        <dbReference type="Proteomes" id="UP001500141"/>
    </source>
</evidence>
<keyword evidence="9" id="KW-1185">Reference proteome</keyword>
<keyword evidence="6 7" id="KW-0472">Membrane</keyword>
<keyword evidence="3" id="KW-0813">Transport</keyword>
<evidence type="ECO:0000256" key="5">
    <source>
        <dbReference type="ARBA" id="ARBA00022989"/>
    </source>
</evidence>
<feature type="transmembrane region" description="Helical" evidence="7">
    <location>
        <begin position="236"/>
        <end position="257"/>
    </location>
</feature>
<gene>
    <name evidence="8" type="ORF">GCM10023230_01980</name>
</gene>
<keyword evidence="5 7" id="KW-1133">Transmembrane helix</keyword>
<name>A0ABP8ZII9_9FLAO</name>
<dbReference type="NCBIfam" id="TIGR00056">
    <property type="entry name" value="MlaE family lipid ABC transporter permease subunit"/>
    <property type="match status" value="1"/>
</dbReference>
<keyword evidence="4 7" id="KW-0812">Transmembrane</keyword>
<dbReference type="InterPro" id="IPR030802">
    <property type="entry name" value="Permease_MalE"/>
</dbReference>
<evidence type="ECO:0000256" key="4">
    <source>
        <dbReference type="ARBA" id="ARBA00022692"/>
    </source>
</evidence>
<evidence type="ECO:0000256" key="1">
    <source>
        <dbReference type="ARBA" id="ARBA00004141"/>
    </source>
</evidence>
<comment type="subcellular location">
    <subcellularLocation>
        <location evidence="1">Membrane</location>
        <topology evidence="1">Multi-pass membrane protein</topology>
    </subcellularLocation>
</comment>
<proteinExistence type="inferred from homology"/>
<protein>
    <submittedName>
        <fullName evidence="8">ABC transporter permease</fullName>
    </submittedName>
</protein>
<dbReference type="RefSeq" id="WP_338441974.1">
    <property type="nucleotide sequence ID" value="NZ_BAABIP010000005.1"/>
</dbReference>
<comment type="similarity">
    <text evidence="2 7">Belongs to the MlaE permease family.</text>
</comment>